<proteinExistence type="predicted"/>
<evidence type="ECO:0000259" key="1">
    <source>
        <dbReference type="PROSITE" id="PS51707"/>
    </source>
</evidence>
<dbReference type="EMBL" id="FZOC01000001">
    <property type="protein sequence ID" value="SNR60725.1"/>
    <property type="molecule type" value="Genomic_DNA"/>
</dbReference>
<gene>
    <name evidence="2" type="ORF">SAMN04488503_0312</name>
</gene>
<dbReference type="Gene3D" id="2.40.320.10">
    <property type="entry name" value="Hypothetical Protein Pfu-838710-001"/>
    <property type="match status" value="1"/>
</dbReference>
<reference evidence="2 3" key="1">
    <citation type="submission" date="2017-06" db="EMBL/GenBank/DDBJ databases">
        <authorList>
            <person name="Kim H.J."/>
            <person name="Triplett B.A."/>
        </authorList>
    </citation>
    <scope>NUCLEOTIDE SEQUENCE [LARGE SCALE GENOMIC DNA]</scope>
    <source>
        <strain evidence="2 3">DSM 13116</strain>
    </source>
</reference>
<dbReference type="PANTHER" id="PTHR21028">
    <property type="entry name" value="SI:CH211-156B7.4"/>
    <property type="match status" value="1"/>
</dbReference>
<dbReference type="RefSeq" id="WP_089271012.1">
    <property type="nucleotide sequence ID" value="NZ_FZOC01000001.1"/>
</dbReference>
<accession>A0A238XP16</accession>
<dbReference type="OrthoDB" id="116396at2"/>
<keyword evidence="3" id="KW-1185">Reference proteome</keyword>
<dbReference type="CDD" id="cd07890">
    <property type="entry name" value="CYTH-like_AC_IV-like"/>
    <property type="match status" value="1"/>
</dbReference>
<dbReference type="AlphaFoldDB" id="A0A238XP16"/>
<dbReference type="SMART" id="SM01118">
    <property type="entry name" value="CYTH"/>
    <property type="match status" value="1"/>
</dbReference>
<sequence>MGIETELKFIDADHVALRALLAEQGATPHGAGFESNVVFDDPSGGLKAKGILLRLREFCGRHILTAKTPVNAPGPAKTCREDETEVTDAVATSAIFADLGLIPALRYEKFRESWSFMDCEVCLDTLPFGRFVEIEGGEQDILACAAALGLDLDKASRETYHELNRQWRLCTGLAPDPSFVFDEASRRELGLG</sequence>
<dbReference type="InterPro" id="IPR033469">
    <property type="entry name" value="CYTH-like_dom_sf"/>
</dbReference>
<dbReference type="SUPFAM" id="SSF55154">
    <property type="entry name" value="CYTH-like phosphatases"/>
    <property type="match status" value="1"/>
</dbReference>
<dbReference type="InterPro" id="IPR008173">
    <property type="entry name" value="Adenylyl_cyclase_CyaB"/>
</dbReference>
<dbReference type="Pfam" id="PF01928">
    <property type="entry name" value="CYTH"/>
    <property type="match status" value="1"/>
</dbReference>
<dbReference type="PROSITE" id="PS51707">
    <property type="entry name" value="CYTH"/>
    <property type="match status" value="1"/>
</dbReference>
<evidence type="ECO:0000313" key="3">
    <source>
        <dbReference type="Proteomes" id="UP000198324"/>
    </source>
</evidence>
<feature type="domain" description="CYTH" evidence="1">
    <location>
        <begin position="2"/>
        <end position="166"/>
    </location>
</feature>
<evidence type="ECO:0000313" key="2">
    <source>
        <dbReference type="EMBL" id="SNR60725.1"/>
    </source>
</evidence>
<organism evidence="2 3">
    <name type="scientific">Humidesulfovibrio mexicanus</name>
    <dbReference type="NCBI Taxonomy" id="147047"/>
    <lineage>
        <taxon>Bacteria</taxon>
        <taxon>Pseudomonadati</taxon>
        <taxon>Thermodesulfobacteriota</taxon>
        <taxon>Desulfovibrionia</taxon>
        <taxon>Desulfovibrionales</taxon>
        <taxon>Desulfovibrionaceae</taxon>
        <taxon>Humidesulfovibrio</taxon>
    </lineage>
</organism>
<dbReference type="PANTHER" id="PTHR21028:SF2">
    <property type="entry name" value="CYTH DOMAIN-CONTAINING PROTEIN"/>
    <property type="match status" value="1"/>
</dbReference>
<dbReference type="Proteomes" id="UP000198324">
    <property type="component" value="Unassembled WGS sequence"/>
</dbReference>
<dbReference type="InterPro" id="IPR023577">
    <property type="entry name" value="CYTH_domain"/>
</dbReference>
<protein>
    <submittedName>
        <fullName evidence="2">Adenylate cyclase</fullName>
    </submittedName>
</protein>
<name>A0A238XP16_9BACT</name>